<dbReference type="InterPro" id="IPR006076">
    <property type="entry name" value="FAD-dep_OxRdtase"/>
</dbReference>
<dbReference type="PANTHER" id="PTHR13847:SF185">
    <property type="entry name" value="FAD DEPENDENT OXIDOREDUCTASE SUPERFAMILY (AFU_ORTHOLOGUE AFUA_3G02360)"/>
    <property type="match status" value="1"/>
</dbReference>
<sequence length="428" mass="46117">MTKTHSQNVIVFIGGGIIGLSTAYNLAKRHGTHIKIKIVEAFGKTFTAASSTCTGCINYGFTRDLVQLIGLGKYSFDLWAEEAQRSTASSNGFIQLTGYRPRSCFGIEPEGNGQGLDLLPDWVRRSSSWNVDDQVLGAHTAMVNPIGVGEWITKQCLDLGVEIQTGVQVVDITLSPENQVQAVTCVKKGTGGENCPSLTRIKCKQVVLACGPWTPTLYRTLFPLSPIHLQWNTDAGDWAEWENPCPTTQLTTAFVSFAHIIGEKLEFAARNNGTIWACGRRNLTAPLPPTGQMDKPDPSLIQELNDRALEWINWGCRCKETTHRQLQILSSGRAFRPASKTGLPIISEVPSPDLTGGGCSGDGSNQSGVFVCWGHGSYGLTLGMGSGKLMSQLMSREKTDIDLSLFTLGGSQSLHGDDGGNTGAPGKL</sequence>
<keyword evidence="1" id="KW-0812">Transmembrane</keyword>
<comment type="caution">
    <text evidence="3">The sequence shown here is derived from an EMBL/GenBank/DDBJ whole genome shotgun (WGS) entry which is preliminary data.</text>
</comment>
<dbReference type="Proteomes" id="UP001301769">
    <property type="component" value="Unassembled WGS sequence"/>
</dbReference>
<organism evidence="3 4">
    <name type="scientific">Rhypophila decipiens</name>
    <dbReference type="NCBI Taxonomy" id="261697"/>
    <lineage>
        <taxon>Eukaryota</taxon>
        <taxon>Fungi</taxon>
        <taxon>Dikarya</taxon>
        <taxon>Ascomycota</taxon>
        <taxon>Pezizomycotina</taxon>
        <taxon>Sordariomycetes</taxon>
        <taxon>Sordariomycetidae</taxon>
        <taxon>Sordariales</taxon>
        <taxon>Naviculisporaceae</taxon>
        <taxon>Rhypophila</taxon>
    </lineage>
</organism>
<evidence type="ECO:0000256" key="1">
    <source>
        <dbReference type="SAM" id="Phobius"/>
    </source>
</evidence>
<protein>
    <recommendedName>
        <fullName evidence="2">FAD dependent oxidoreductase domain-containing protein</fullName>
    </recommendedName>
</protein>
<feature type="transmembrane region" description="Helical" evidence="1">
    <location>
        <begin position="6"/>
        <end position="27"/>
    </location>
</feature>
<dbReference type="Pfam" id="PF01266">
    <property type="entry name" value="DAO"/>
    <property type="match status" value="1"/>
</dbReference>
<keyword evidence="1" id="KW-1133">Transmembrane helix</keyword>
<reference evidence="3" key="1">
    <citation type="journal article" date="2023" name="Mol. Phylogenet. Evol.">
        <title>Genome-scale phylogeny and comparative genomics of the fungal order Sordariales.</title>
        <authorList>
            <person name="Hensen N."/>
            <person name="Bonometti L."/>
            <person name="Westerberg I."/>
            <person name="Brannstrom I.O."/>
            <person name="Guillou S."/>
            <person name="Cros-Aarteil S."/>
            <person name="Calhoun S."/>
            <person name="Haridas S."/>
            <person name="Kuo A."/>
            <person name="Mondo S."/>
            <person name="Pangilinan J."/>
            <person name="Riley R."/>
            <person name="LaButti K."/>
            <person name="Andreopoulos B."/>
            <person name="Lipzen A."/>
            <person name="Chen C."/>
            <person name="Yan M."/>
            <person name="Daum C."/>
            <person name="Ng V."/>
            <person name="Clum A."/>
            <person name="Steindorff A."/>
            <person name="Ohm R.A."/>
            <person name="Martin F."/>
            <person name="Silar P."/>
            <person name="Natvig D.O."/>
            <person name="Lalanne C."/>
            <person name="Gautier V."/>
            <person name="Ament-Velasquez S.L."/>
            <person name="Kruys A."/>
            <person name="Hutchinson M.I."/>
            <person name="Powell A.J."/>
            <person name="Barry K."/>
            <person name="Miller A.N."/>
            <person name="Grigoriev I.V."/>
            <person name="Debuchy R."/>
            <person name="Gladieux P."/>
            <person name="Hiltunen Thoren M."/>
            <person name="Johannesson H."/>
        </authorList>
    </citation>
    <scope>NUCLEOTIDE SEQUENCE</scope>
    <source>
        <strain evidence="3">PSN293</strain>
    </source>
</reference>
<proteinExistence type="predicted"/>
<dbReference type="SUPFAM" id="SSF51905">
    <property type="entry name" value="FAD/NAD(P)-binding domain"/>
    <property type="match status" value="1"/>
</dbReference>
<dbReference type="EMBL" id="MU858083">
    <property type="protein sequence ID" value="KAK4215190.1"/>
    <property type="molecule type" value="Genomic_DNA"/>
</dbReference>
<dbReference type="PANTHER" id="PTHR13847">
    <property type="entry name" value="SARCOSINE DEHYDROGENASE-RELATED"/>
    <property type="match status" value="1"/>
</dbReference>
<dbReference type="GO" id="GO:0042147">
    <property type="term" value="P:retrograde transport, endosome to Golgi"/>
    <property type="evidence" value="ECO:0007669"/>
    <property type="project" value="TreeGrafter"/>
</dbReference>
<evidence type="ECO:0000259" key="2">
    <source>
        <dbReference type="Pfam" id="PF01266"/>
    </source>
</evidence>
<gene>
    <name evidence="3" type="ORF">QBC37DRAFT_419823</name>
</gene>
<keyword evidence="4" id="KW-1185">Reference proteome</keyword>
<dbReference type="GO" id="GO:0005829">
    <property type="term" value="C:cytosol"/>
    <property type="evidence" value="ECO:0007669"/>
    <property type="project" value="GOC"/>
</dbReference>
<reference evidence="3" key="2">
    <citation type="submission" date="2023-05" db="EMBL/GenBank/DDBJ databases">
        <authorList>
            <consortium name="Lawrence Berkeley National Laboratory"/>
            <person name="Steindorff A."/>
            <person name="Hensen N."/>
            <person name="Bonometti L."/>
            <person name="Westerberg I."/>
            <person name="Brannstrom I.O."/>
            <person name="Guillou S."/>
            <person name="Cros-Aarteil S."/>
            <person name="Calhoun S."/>
            <person name="Haridas S."/>
            <person name="Kuo A."/>
            <person name="Mondo S."/>
            <person name="Pangilinan J."/>
            <person name="Riley R."/>
            <person name="Labutti K."/>
            <person name="Andreopoulos B."/>
            <person name="Lipzen A."/>
            <person name="Chen C."/>
            <person name="Yanf M."/>
            <person name="Daum C."/>
            <person name="Ng V."/>
            <person name="Clum A."/>
            <person name="Ohm R."/>
            <person name="Martin F."/>
            <person name="Silar P."/>
            <person name="Natvig D."/>
            <person name="Lalanne C."/>
            <person name="Gautier V."/>
            <person name="Ament-Velasquez S.L."/>
            <person name="Kruys A."/>
            <person name="Hutchinson M.I."/>
            <person name="Powell A.J."/>
            <person name="Barry K."/>
            <person name="Miller A.N."/>
            <person name="Grigoriev I.V."/>
            <person name="Debuchy R."/>
            <person name="Gladieux P."/>
            <person name="Thoren M.H."/>
            <person name="Johannesson H."/>
        </authorList>
    </citation>
    <scope>NUCLEOTIDE SEQUENCE</scope>
    <source>
        <strain evidence="3">PSN293</strain>
    </source>
</reference>
<keyword evidence="1" id="KW-0472">Membrane</keyword>
<dbReference type="InterPro" id="IPR036188">
    <property type="entry name" value="FAD/NAD-bd_sf"/>
</dbReference>
<accession>A0AAN6YAV5</accession>
<dbReference type="Gene3D" id="3.50.50.60">
    <property type="entry name" value="FAD/NAD(P)-binding domain"/>
    <property type="match status" value="3"/>
</dbReference>
<name>A0AAN6YAV5_9PEZI</name>
<dbReference type="AlphaFoldDB" id="A0AAN6YAV5"/>
<feature type="domain" description="FAD dependent oxidoreductase" evidence="2">
    <location>
        <begin position="12"/>
        <end position="393"/>
    </location>
</feature>
<dbReference type="GO" id="GO:0005770">
    <property type="term" value="C:late endosome"/>
    <property type="evidence" value="ECO:0007669"/>
    <property type="project" value="TreeGrafter"/>
</dbReference>
<evidence type="ECO:0000313" key="3">
    <source>
        <dbReference type="EMBL" id="KAK4215190.1"/>
    </source>
</evidence>
<evidence type="ECO:0000313" key="4">
    <source>
        <dbReference type="Proteomes" id="UP001301769"/>
    </source>
</evidence>